<dbReference type="InterPro" id="IPR011012">
    <property type="entry name" value="Longin-like_dom_sf"/>
</dbReference>
<keyword evidence="7" id="KW-0675">Receptor</keyword>
<protein>
    <submittedName>
        <fullName evidence="10">Srp101p</fullName>
    </submittedName>
</protein>
<evidence type="ECO:0000313" key="11">
    <source>
        <dbReference type="Proteomes" id="UP000232875"/>
    </source>
</evidence>
<keyword evidence="11" id="KW-1185">Reference proteome</keyword>
<evidence type="ECO:0000256" key="7">
    <source>
        <dbReference type="ARBA" id="ARBA00023170"/>
    </source>
</evidence>
<evidence type="ECO:0000313" key="10">
    <source>
        <dbReference type="EMBL" id="PKI84866.1"/>
    </source>
</evidence>
<dbReference type="CDD" id="cd17876">
    <property type="entry name" value="SRalpha_C"/>
    <property type="match status" value="1"/>
</dbReference>
<dbReference type="GO" id="GO:0006614">
    <property type="term" value="P:SRP-dependent cotranslational protein targeting to membrane"/>
    <property type="evidence" value="ECO:0007669"/>
    <property type="project" value="InterPro"/>
</dbReference>
<dbReference type="InterPro" id="IPR007222">
    <property type="entry name" value="Sig_recog_particle_rcpt_asu_N"/>
</dbReference>
<dbReference type="SUPFAM" id="SSF64356">
    <property type="entry name" value="SNARE-like"/>
    <property type="match status" value="1"/>
</dbReference>
<evidence type="ECO:0000256" key="5">
    <source>
        <dbReference type="ARBA" id="ARBA00023134"/>
    </source>
</evidence>
<dbReference type="FunFam" id="3.40.50.300:FF:000188">
    <property type="entry name" value="signal recognition particle receptor subunit alpha"/>
    <property type="match status" value="1"/>
</dbReference>
<dbReference type="InterPro" id="IPR042101">
    <property type="entry name" value="SRP54_N_sf"/>
</dbReference>
<dbReference type="PANTHER" id="PTHR43134">
    <property type="entry name" value="SIGNAL RECOGNITION PARTICLE RECEPTOR SUBUNIT ALPHA"/>
    <property type="match status" value="1"/>
</dbReference>
<dbReference type="InterPro" id="IPR003593">
    <property type="entry name" value="AAA+_ATPase"/>
</dbReference>
<keyword evidence="4" id="KW-0256">Endoplasmic reticulum</keyword>
<sequence>MLDLFVVLSRTGVTLWSKQFTDSVSKHTIVNKVVRTAFLEERTATRRMDMEGYTIRWSFNNALDLTFIVAYQRILQLGYIEDFLETVQDAFTVRYGELLRTLPTATTSKPTLEAYANSLKAWDAEFVKMLRNAENNDRRHSVEPRVNVHELVQEENDFSTQTPTRGIEALRGKAASGPGGRRIAPKAKKNKTTPTKEPTPTPMPDSAKKGGKERRKWGASATADPDTVAALDYSGSVDDAQGPGLHELIDETKLGHTREDGMYELADDAPDTLPAEDESHAGIFGKLLNAKSGTFSLGRLTGAKDAITQADLEPVLQTMQLQLQSKNVANEVAEMICDGVKRRLYGKRVGNFGSIKAEVRKSMEDSITRILTPSTSTDILLDIASKKRRRDELLGTNPGAARAGKGAAVSPALNPYTISFVGVNGVGKSTNLAKVCFWLLQNRYRVLIAACDTFRSGAVEQLRTHVRNLGQLEIDGSRVKDGMPTSGDAILELYERGYGKDAAGIAKDALAYARTQKFDVVLIDTAGRMQDNEPLMRALAKLIAVNQPDKVLFVGEALVGNEAVDQLTKFNRALKDYSGVSNPHGLDGCLLTKWDTVDDKVGTALTSAYATGLPIFFVGTGQTYTDLRQLRVAHVVDALLRT</sequence>
<dbReference type="Gene3D" id="3.30.450.60">
    <property type="match status" value="1"/>
</dbReference>
<evidence type="ECO:0000256" key="3">
    <source>
        <dbReference type="ARBA" id="ARBA00022741"/>
    </source>
</evidence>
<dbReference type="InterPro" id="IPR000897">
    <property type="entry name" value="SRP54_GTPase_dom"/>
</dbReference>
<evidence type="ECO:0000259" key="9">
    <source>
        <dbReference type="PROSITE" id="PS00300"/>
    </source>
</evidence>
<dbReference type="Pfam" id="PF02881">
    <property type="entry name" value="SRP54_N"/>
    <property type="match status" value="1"/>
</dbReference>
<gene>
    <name evidence="10" type="primary">SRP101</name>
    <name evidence="10" type="ORF">MVES_000802</name>
</gene>
<evidence type="ECO:0000256" key="8">
    <source>
        <dbReference type="SAM" id="MobiDB-lite"/>
    </source>
</evidence>
<keyword evidence="6" id="KW-0472">Membrane</keyword>
<dbReference type="PANTHER" id="PTHR43134:SF1">
    <property type="entry name" value="SIGNAL RECOGNITION PARTICLE RECEPTOR SUBUNIT ALPHA"/>
    <property type="match status" value="1"/>
</dbReference>
<dbReference type="GO" id="GO:0003924">
    <property type="term" value="F:GTPase activity"/>
    <property type="evidence" value="ECO:0007669"/>
    <property type="project" value="InterPro"/>
</dbReference>
<comment type="similarity">
    <text evidence="2">Belongs to the GTP-binding SRP family.</text>
</comment>
<dbReference type="SMART" id="SM00382">
    <property type="entry name" value="AAA"/>
    <property type="match status" value="1"/>
</dbReference>
<organism evidence="10 11">
    <name type="scientific">Malassezia vespertilionis</name>
    <dbReference type="NCBI Taxonomy" id="2020962"/>
    <lineage>
        <taxon>Eukaryota</taxon>
        <taxon>Fungi</taxon>
        <taxon>Dikarya</taxon>
        <taxon>Basidiomycota</taxon>
        <taxon>Ustilaginomycotina</taxon>
        <taxon>Malasseziomycetes</taxon>
        <taxon>Malasseziales</taxon>
        <taxon>Malasseziaceae</taxon>
        <taxon>Malassezia</taxon>
    </lineage>
</organism>
<dbReference type="InterPro" id="IPR027417">
    <property type="entry name" value="P-loop_NTPase"/>
</dbReference>
<dbReference type="AlphaFoldDB" id="A0A2N1JEC1"/>
<evidence type="ECO:0000256" key="2">
    <source>
        <dbReference type="ARBA" id="ARBA00008531"/>
    </source>
</evidence>
<dbReference type="SMART" id="SM00962">
    <property type="entry name" value="SRP54"/>
    <property type="match status" value="1"/>
</dbReference>
<comment type="subcellular location">
    <subcellularLocation>
        <location evidence="1">Endoplasmic reticulum membrane</location>
        <topology evidence="1">Peripheral membrane protein</topology>
        <orientation evidence="1">Cytoplasmic side</orientation>
    </subcellularLocation>
</comment>
<dbReference type="CDD" id="cd14826">
    <property type="entry name" value="SR_alpha_SRX"/>
    <property type="match status" value="1"/>
</dbReference>
<proteinExistence type="inferred from homology"/>
<dbReference type="SMART" id="SM00963">
    <property type="entry name" value="SRP54_N"/>
    <property type="match status" value="1"/>
</dbReference>
<evidence type="ECO:0000256" key="6">
    <source>
        <dbReference type="ARBA" id="ARBA00023136"/>
    </source>
</evidence>
<dbReference type="Gene3D" id="1.20.120.140">
    <property type="entry name" value="Signal recognition particle SRP54, nucleotide-binding domain"/>
    <property type="match status" value="1"/>
</dbReference>
<dbReference type="InterPro" id="IPR013822">
    <property type="entry name" value="Signal_recog_particl_SRP54_hlx"/>
</dbReference>
<dbReference type="GO" id="GO:0005047">
    <property type="term" value="F:signal recognition particle binding"/>
    <property type="evidence" value="ECO:0007669"/>
    <property type="project" value="InterPro"/>
</dbReference>
<reference evidence="10 11" key="1">
    <citation type="submission" date="2017-10" db="EMBL/GenBank/DDBJ databases">
        <title>A novel species of cold-tolerant Malassezia isolated from bats.</title>
        <authorList>
            <person name="Lorch J.M."/>
            <person name="Palmer J.M."/>
            <person name="Vanderwolf K.J."/>
            <person name="Schmidt K.Z."/>
            <person name="Verant M.L."/>
            <person name="Weller T.J."/>
            <person name="Blehert D.S."/>
        </authorList>
    </citation>
    <scope>NUCLEOTIDE SEQUENCE [LARGE SCALE GENOMIC DNA]</scope>
    <source>
        <strain evidence="10 11">NWHC:44797-103</strain>
    </source>
</reference>
<dbReference type="OrthoDB" id="1727884at2759"/>
<keyword evidence="5" id="KW-0342">GTP-binding</keyword>
<dbReference type="SUPFAM" id="SSF47364">
    <property type="entry name" value="Domain of the SRP/SRP receptor G-proteins"/>
    <property type="match status" value="1"/>
</dbReference>
<dbReference type="GO" id="GO:0005525">
    <property type="term" value="F:GTP binding"/>
    <property type="evidence" value="ECO:0007669"/>
    <property type="project" value="UniProtKB-KW"/>
</dbReference>
<accession>A0A2N1JEC1</accession>
<dbReference type="EMBL" id="KZ454988">
    <property type="protein sequence ID" value="PKI84866.1"/>
    <property type="molecule type" value="Genomic_DNA"/>
</dbReference>
<dbReference type="GO" id="GO:0005785">
    <property type="term" value="C:signal recognition particle receptor complex"/>
    <property type="evidence" value="ECO:0007669"/>
    <property type="project" value="InterPro"/>
</dbReference>
<feature type="region of interest" description="Disordered" evidence="8">
    <location>
        <begin position="171"/>
        <end position="223"/>
    </location>
</feature>
<dbReference type="Gene3D" id="3.40.50.300">
    <property type="entry name" value="P-loop containing nucleotide triphosphate hydrolases"/>
    <property type="match status" value="1"/>
</dbReference>
<dbReference type="Pfam" id="PF04086">
    <property type="entry name" value="SRP-alpha_N"/>
    <property type="match status" value="2"/>
</dbReference>
<feature type="domain" description="SRP54-type proteins GTP-binding" evidence="9">
    <location>
        <begin position="614"/>
        <end position="627"/>
    </location>
</feature>
<dbReference type="STRING" id="2020962.A0A2N1JEC1"/>
<evidence type="ECO:0000256" key="4">
    <source>
        <dbReference type="ARBA" id="ARBA00022824"/>
    </source>
</evidence>
<dbReference type="PROSITE" id="PS00300">
    <property type="entry name" value="SRP54"/>
    <property type="match status" value="1"/>
</dbReference>
<dbReference type="GO" id="GO:0006886">
    <property type="term" value="P:intracellular protein transport"/>
    <property type="evidence" value="ECO:0007669"/>
    <property type="project" value="InterPro"/>
</dbReference>
<evidence type="ECO:0000256" key="1">
    <source>
        <dbReference type="ARBA" id="ARBA00004397"/>
    </source>
</evidence>
<dbReference type="Pfam" id="PF00448">
    <property type="entry name" value="SRP54"/>
    <property type="match status" value="1"/>
</dbReference>
<dbReference type="InterPro" id="IPR036225">
    <property type="entry name" value="SRP/SRP_N"/>
</dbReference>
<name>A0A2N1JEC1_9BASI</name>
<keyword evidence="3" id="KW-0547">Nucleotide-binding</keyword>
<dbReference type="Proteomes" id="UP000232875">
    <property type="component" value="Unassembled WGS sequence"/>
</dbReference>
<dbReference type="SUPFAM" id="SSF52540">
    <property type="entry name" value="P-loop containing nucleoside triphosphate hydrolases"/>
    <property type="match status" value="1"/>
</dbReference>